<organism evidence="2">
    <name type="scientific">Candidatus Methanogaster sp. ANME-2c ERB4</name>
    <dbReference type="NCBI Taxonomy" id="2759911"/>
    <lineage>
        <taxon>Archaea</taxon>
        <taxon>Methanobacteriati</taxon>
        <taxon>Methanobacteriota</taxon>
        <taxon>Stenosarchaea group</taxon>
        <taxon>Methanomicrobia</taxon>
        <taxon>Methanosarcinales</taxon>
        <taxon>ANME-2 cluster</taxon>
        <taxon>Candidatus Methanogasteraceae</taxon>
        <taxon>Candidatus Methanogaster</taxon>
    </lineage>
</organism>
<dbReference type="GO" id="GO:0016779">
    <property type="term" value="F:nucleotidyltransferase activity"/>
    <property type="evidence" value="ECO:0007669"/>
    <property type="project" value="InterPro"/>
</dbReference>
<dbReference type="PANTHER" id="PTHR43449:SF1">
    <property type="entry name" value="POLYMERASE BETA NUCLEOTIDYLTRANSFERASE DOMAIN-CONTAINING PROTEIN"/>
    <property type="match status" value="1"/>
</dbReference>
<dbReference type="CDD" id="cd05403">
    <property type="entry name" value="NT_KNTase_like"/>
    <property type="match status" value="1"/>
</dbReference>
<evidence type="ECO:0000313" key="2">
    <source>
        <dbReference type="EMBL" id="QNO49373.1"/>
    </source>
</evidence>
<dbReference type="AlphaFoldDB" id="A0A7G9YMY9"/>
<gene>
    <name evidence="2" type="ORF">ICHGDBFH_00028</name>
</gene>
<dbReference type="PANTHER" id="PTHR43449">
    <property type="entry name" value="NUCLEOTIDYLTRANSFERASE"/>
    <property type="match status" value="1"/>
</dbReference>
<accession>A0A7G9YMY9</accession>
<proteinExistence type="predicted"/>
<dbReference type="Pfam" id="PF01909">
    <property type="entry name" value="NTP_transf_2"/>
    <property type="match status" value="1"/>
</dbReference>
<reference evidence="2" key="1">
    <citation type="submission" date="2020-06" db="EMBL/GenBank/DDBJ databases">
        <title>Unique genomic features of the anaerobic methanotrophic archaea.</title>
        <authorList>
            <person name="Chadwick G.L."/>
            <person name="Skennerton C.T."/>
            <person name="Laso-Perez R."/>
            <person name="Leu A.O."/>
            <person name="Speth D.R."/>
            <person name="Yu H."/>
            <person name="Morgan-Lang C."/>
            <person name="Hatzenpichler R."/>
            <person name="Goudeau D."/>
            <person name="Malmstrom R."/>
            <person name="Brazelton W.J."/>
            <person name="Woyke T."/>
            <person name="Hallam S.J."/>
            <person name="Tyson G.W."/>
            <person name="Wegener G."/>
            <person name="Boetius A."/>
            <person name="Orphan V."/>
        </authorList>
    </citation>
    <scope>NUCLEOTIDE SEQUENCE</scope>
</reference>
<dbReference type="EMBL" id="MT631378">
    <property type="protein sequence ID" value="QNO49373.1"/>
    <property type="molecule type" value="Genomic_DNA"/>
</dbReference>
<sequence length="156" mass="18471">MGRETDSIIGRVIEYCRSVDREFRLKRVVLFGSRSRGDFYPHSDIDLLLVSDEFPDDWFTRQAKLYFLKLKQIEPIGYTTTEICRMVEEGNTFIENVFQEGKDIELNMFRVRSMKKHEEGRRDDWDFCSCCLPQSTREFAEGSELSITTRLRCKTI</sequence>
<name>A0A7G9YMY9_9EURY</name>
<dbReference type="SUPFAM" id="SSF81301">
    <property type="entry name" value="Nucleotidyltransferase"/>
    <property type="match status" value="1"/>
</dbReference>
<dbReference type="InterPro" id="IPR002934">
    <property type="entry name" value="Polymerase_NTP_transf_dom"/>
</dbReference>
<evidence type="ECO:0000259" key="1">
    <source>
        <dbReference type="Pfam" id="PF01909"/>
    </source>
</evidence>
<dbReference type="Gene3D" id="3.30.460.10">
    <property type="entry name" value="Beta Polymerase, domain 2"/>
    <property type="match status" value="1"/>
</dbReference>
<protein>
    <recommendedName>
        <fullName evidence="1">Polymerase nucleotidyl transferase domain-containing protein</fullName>
    </recommendedName>
</protein>
<dbReference type="InterPro" id="IPR043519">
    <property type="entry name" value="NT_sf"/>
</dbReference>
<feature type="domain" description="Polymerase nucleotidyl transferase" evidence="1">
    <location>
        <begin position="18"/>
        <end position="64"/>
    </location>
</feature>